<organism evidence="2 3">
    <name type="scientific">Frigoriglobus tundricola</name>
    <dbReference type="NCBI Taxonomy" id="2774151"/>
    <lineage>
        <taxon>Bacteria</taxon>
        <taxon>Pseudomonadati</taxon>
        <taxon>Planctomycetota</taxon>
        <taxon>Planctomycetia</taxon>
        <taxon>Gemmatales</taxon>
        <taxon>Gemmataceae</taxon>
        <taxon>Frigoriglobus</taxon>
    </lineage>
</organism>
<dbReference type="RefSeq" id="WP_171471710.1">
    <property type="nucleotide sequence ID" value="NZ_CP053452.2"/>
</dbReference>
<dbReference type="KEGG" id="ftj:FTUN_3611"/>
<feature type="domain" description="Putative zinc-finger" evidence="1">
    <location>
        <begin position="3"/>
        <end position="36"/>
    </location>
</feature>
<dbReference type="InterPro" id="IPR027383">
    <property type="entry name" value="Znf_put"/>
</dbReference>
<dbReference type="AlphaFoldDB" id="A0A6M5YPT5"/>
<gene>
    <name evidence="2" type="ORF">FTUN_3611</name>
</gene>
<reference evidence="3" key="1">
    <citation type="submission" date="2020-05" db="EMBL/GenBank/DDBJ databases">
        <title>Frigoriglobus tundricola gen. nov., sp. nov., a psychrotolerant cellulolytic planctomycete of the family Gemmataceae with two divergent copies of 16S rRNA gene.</title>
        <authorList>
            <person name="Kulichevskaya I.S."/>
            <person name="Ivanova A.A."/>
            <person name="Naumoff D.G."/>
            <person name="Beletsky A.V."/>
            <person name="Rijpstra W.I.C."/>
            <person name="Sinninghe Damste J.S."/>
            <person name="Mardanov A.V."/>
            <person name="Ravin N.V."/>
            <person name="Dedysh S.N."/>
        </authorList>
    </citation>
    <scope>NUCLEOTIDE SEQUENCE [LARGE SCALE GENOMIC DNA]</scope>
    <source>
        <strain evidence="3">PL17</strain>
    </source>
</reference>
<keyword evidence="3" id="KW-1185">Reference proteome</keyword>
<name>A0A6M5YPT5_9BACT</name>
<evidence type="ECO:0000313" key="3">
    <source>
        <dbReference type="Proteomes" id="UP000503447"/>
    </source>
</evidence>
<evidence type="ECO:0000313" key="2">
    <source>
        <dbReference type="EMBL" id="QJW96057.1"/>
    </source>
</evidence>
<protein>
    <recommendedName>
        <fullName evidence="1">Putative zinc-finger domain-containing protein</fullName>
    </recommendedName>
</protein>
<dbReference type="Pfam" id="PF13490">
    <property type="entry name" value="zf-HC2"/>
    <property type="match status" value="1"/>
</dbReference>
<proteinExistence type="predicted"/>
<sequence length="77" mass="8530">MSCDELVAQLVDLVDGEPVVERRETVELHIRGCPKCEAYVATYTLTVRVARVLPKCGPLPPAFEARLRKALAEHIGE</sequence>
<evidence type="ECO:0000259" key="1">
    <source>
        <dbReference type="Pfam" id="PF13490"/>
    </source>
</evidence>
<accession>A0A6M5YPT5</accession>
<dbReference type="EMBL" id="CP053452">
    <property type="protein sequence ID" value="QJW96057.1"/>
    <property type="molecule type" value="Genomic_DNA"/>
</dbReference>
<dbReference type="Proteomes" id="UP000503447">
    <property type="component" value="Chromosome"/>
</dbReference>